<evidence type="ECO:0000313" key="1">
    <source>
        <dbReference type="EMBL" id="MDN4609112.1"/>
    </source>
</evidence>
<proteinExistence type="predicted"/>
<dbReference type="RefSeq" id="WP_301245690.1">
    <property type="nucleotide sequence ID" value="NZ_JAROCC010000020.1"/>
</dbReference>
<dbReference type="Proteomes" id="UP001175097">
    <property type="component" value="Unassembled WGS sequence"/>
</dbReference>
<accession>A0ABT8JW76</accession>
<reference evidence="1" key="1">
    <citation type="submission" date="2023-03" db="EMBL/GenBank/DDBJ databases">
        <title>MT1 and MT2 Draft Genomes of Novel Species.</title>
        <authorList>
            <person name="Venkateswaran K."/>
        </authorList>
    </citation>
    <scope>NUCLEOTIDE SEQUENCE</scope>
    <source>
        <strain evidence="1">F6_3S_P_2</strain>
    </source>
</reference>
<organism evidence="1 2">
    <name type="scientific">Sporosarcina highlanderae</name>
    <dbReference type="NCBI Taxonomy" id="3035916"/>
    <lineage>
        <taxon>Bacteria</taxon>
        <taxon>Bacillati</taxon>
        <taxon>Bacillota</taxon>
        <taxon>Bacilli</taxon>
        <taxon>Bacillales</taxon>
        <taxon>Caryophanaceae</taxon>
        <taxon>Sporosarcina</taxon>
    </lineage>
</organism>
<gene>
    <name evidence="1" type="ORF">P5G49_16745</name>
</gene>
<dbReference type="EMBL" id="JAROCC010000020">
    <property type="protein sequence ID" value="MDN4609112.1"/>
    <property type="molecule type" value="Genomic_DNA"/>
</dbReference>
<keyword evidence="2" id="KW-1185">Reference proteome</keyword>
<protein>
    <submittedName>
        <fullName evidence="1">Uncharacterized protein</fullName>
    </submittedName>
</protein>
<sequence>MYGFLLNMWIMRKIDEEKVESYVPKILTRHEADMILATPQGDEYDIKSVPSTQL</sequence>
<comment type="caution">
    <text evidence="1">The sequence shown here is derived from an EMBL/GenBank/DDBJ whole genome shotgun (WGS) entry which is preliminary data.</text>
</comment>
<evidence type="ECO:0000313" key="2">
    <source>
        <dbReference type="Proteomes" id="UP001175097"/>
    </source>
</evidence>
<name>A0ABT8JW76_9BACL</name>